<dbReference type="RefSeq" id="WP_007642239.1">
    <property type="nucleotide sequence ID" value="NC_020514.1"/>
</dbReference>
<dbReference type="KEGG" id="gps:C427_3870"/>
<protein>
    <submittedName>
        <fullName evidence="1">Uncharacterized protein</fullName>
    </submittedName>
</protein>
<reference evidence="1 2" key="1">
    <citation type="journal article" date="2013" name="Genome Announc.">
        <title>Complete Genome Sequence of Glaciecola psychrophila Strain 170T.</title>
        <authorList>
            <person name="Yin J."/>
            <person name="Chen J."/>
            <person name="Liu G."/>
            <person name="Yu Y."/>
            <person name="Song L."/>
            <person name="Wang X."/>
            <person name="Qu X."/>
        </authorList>
    </citation>
    <scope>NUCLEOTIDE SEQUENCE [LARGE SCALE GENOMIC DNA]</scope>
    <source>
        <strain evidence="1 2">170</strain>
    </source>
</reference>
<dbReference type="PATRIC" id="fig|1129794.4.peg.3854"/>
<dbReference type="AlphaFoldDB" id="K7AXG8"/>
<dbReference type="OrthoDB" id="9811542at2"/>
<dbReference type="EMBL" id="CP003837">
    <property type="protein sequence ID" value="AGH45975.1"/>
    <property type="molecule type" value="Genomic_DNA"/>
</dbReference>
<keyword evidence="2" id="KW-1185">Reference proteome</keyword>
<dbReference type="Proteomes" id="UP000011864">
    <property type="component" value="Chromosome"/>
</dbReference>
<gene>
    <name evidence="1" type="ORF">C427_3870</name>
</gene>
<evidence type="ECO:0000313" key="2">
    <source>
        <dbReference type="Proteomes" id="UP000011864"/>
    </source>
</evidence>
<accession>K7AXG8</accession>
<dbReference type="HOGENOM" id="CLU_1494869_0_0_6"/>
<evidence type="ECO:0000313" key="1">
    <source>
        <dbReference type="EMBL" id="AGH45975.1"/>
    </source>
</evidence>
<name>K7AXG8_9ALTE</name>
<proteinExistence type="predicted"/>
<sequence length="180" mass="21208">MAIDGKYKRGRVLELIVYYKAQHLYSMEGYVFNRALHDLEFDTYKYHVVGSVLVQIAMNVEPFLSLVKADQDYFEAQSYLHDAIDINQIDKGIQGLHENQHIQRVTLTYIKSRDVYVSYELIDKLVNVNPFTRGLKKLMYAFSYEHKLLAENSNTELHDRIFSHYQSALPDLSHIKFYYV</sequence>
<organism evidence="1 2">
    <name type="scientific">Paraglaciecola psychrophila 170</name>
    <dbReference type="NCBI Taxonomy" id="1129794"/>
    <lineage>
        <taxon>Bacteria</taxon>
        <taxon>Pseudomonadati</taxon>
        <taxon>Pseudomonadota</taxon>
        <taxon>Gammaproteobacteria</taxon>
        <taxon>Alteromonadales</taxon>
        <taxon>Alteromonadaceae</taxon>
        <taxon>Paraglaciecola</taxon>
    </lineage>
</organism>